<feature type="compositionally biased region" description="Low complexity" evidence="1">
    <location>
        <begin position="484"/>
        <end position="496"/>
    </location>
</feature>
<dbReference type="Pfam" id="PF20245">
    <property type="entry name" value="DUF6600"/>
    <property type="match status" value="1"/>
</dbReference>
<evidence type="ECO:0008006" key="5">
    <source>
        <dbReference type="Google" id="ProtNLM"/>
    </source>
</evidence>
<gene>
    <name evidence="3" type="ORF">L2A60_00180</name>
</gene>
<feature type="chain" id="PRO_5046662048" description="FecR protein domain-containing protein" evidence="2">
    <location>
        <begin position="33"/>
        <end position="681"/>
    </location>
</feature>
<evidence type="ECO:0000256" key="1">
    <source>
        <dbReference type="SAM" id="MobiDB-lite"/>
    </source>
</evidence>
<dbReference type="InterPro" id="IPR046535">
    <property type="entry name" value="DUF6600"/>
</dbReference>
<dbReference type="Gene3D" id="2.60.120.1440">
    <property type="match status" value="1"/>
</dbReference>
<feature type="region of interest" description="Disordered" evidence="1">
    <location>
        <begin position="442"/>
        <end position="681"/>
    </location>
</feature>
<feature type="compositionally biased region" description="Low complexity" evidence="1">
    <location>
        <begin position="582"/>
        <end position="661"/>
    </location>
</feature>
<dbReference type="EMBL" id="JAKGBZ010000001">
    <property type="protein sequence ID" value="MCF3945104.1"/>
    <property type="molecule type" value="Genomic_DNA"/>
</dbReference>
<sequence length="681" mass="73615">MRPNIRFVLAFTTAIGLILPALQAAHAQTASAPPGRVGQIAQLNGSVSFDGSATGGWTQAALNYPVTGGDALYTQPNAQAAIAIDWSRITLNGATELQVTSIGPRTVEAALPQGEAFLDLRYLAPGASYVITTPRGTVNITRNGRYDILAGDQNTPTMVTVINGAAQLQGQDVSLNIGPGETATLQGANPVTAALGGAERDPFTMRMMAVRYAAPPSYVPPVVDQMTGAYQLSQYGNWSQTPQYGAIWYPRVAAGWVPYRDGHWAYVAPWGWTWVDNDPWGFAPFHYGRWVQYGGRWGWAPAPIAYAAPAYYQPVYAPALVSFFDVGSGVSLSVGITTGAFAAGSIGWVPLAPDEPYLPWYHCPPRYIRQVNYYNVRNVNRIVNINNTTIINRTVINNYGPTRLINRGGATVMPVVAMRRGDPVARFARPVPHTVLAAARPVPPAGFHPGPGPLHGALPGPNHGPNGQPSPHAGPHPMPAFGRLPTAPTPLAHRAPAPAPRPAPFAAERGLPVAHPGPVRGPAMRPQIRVAPFHPAPGHLTPAAIGRPMTPAPVQRPGMPQVPRPPALQNHGQIHPQPFHPPAQQTHPQPHPQQFHPPAQQAHPQPRPQQFHPPVQQFHPPVQQFHPPAQQFHPPAQQFHPPAQQFHPQPQQFHPPVQQFHPPAPRPTPHPQQPNRKDQHP</sequence>
<dbReference type="Proteomes" id="UP001521209">
    <property type="component" value="Unassembled WGS sequence"/>
</dbReference>
<feature type="compositionally biased region" description="Pro residues" evidence="1">
    <location>
        <begin position="662"/>
        <end position="672"/>
    </location>
</feature>
<accession>A0ABS9DUR7</accession>
<keyword evidence="2" id="KW-0732">Signal</keyword>
<feature type="compositionally biased region" description="Pro residues" evidence="1">
    <location>
        <begin position="442"/>
        <end position="452"/>
    </location>
</feature>
<keyword evidence="4" id="KW-1185">Reference proteome</keyword>
<dbReference type="RefSeq" id="WP_235702345.1">
    <property type="nucleotide sequence ID" value="NZ_JAKGBZ010000001.1"/>
</dbReference>
<organism evidence="3 4">
    <name type="scientific">Acidiphilium iwatense</name>
    <dbReference type="NCBI Taxonomy" id="768198"/>
    <lineage>
        <taxon>Bacteria</taxon>
        <taxon>Pseudomonadati</taxon>
        <taxon>Pseudomonadota</taxon>
        <taxon>Alphaproteobacteria</taxon>
        <taxon>Acetobacterales</taxon>
        <taxon>Acidocellaceae</taxon>
        <taxon>Acidiphilium</taxon>
    </lineage>
</organism>
<reference evidence="3 4" key="1">
    <citation type="submission" date="2022-01" db="EMBL/GenBank/DDBJ databases">
        <authorList>
            <person name="Won M."/>
            <person name="Kim S.-J."/>
            <person name="Kwon S.-W."/>
        </authorList>
    </citation>
    <scope>NUCLEOTIDE SEQUENCE [LARGE SCALE GENOMIC DNA]</scope>
    <source>
        <strain evidence="3 4">KCTC 23505</strain>
    </source>
</reference>
<evidence type="ECO:0000256" key="2">
    <source>
        <dbReference type="SAM" id="SignalP"/>
    </source>
</evidence>
<proteinExistence type="predicted"/>
<evidence type="ECO:0000313" key="4">
    <source>
        <dbReference type="Proteomes" id="UP001521209"/>
    </source>
</evidence>
<evidence type="ECO:0000313" key="3">
    <source>
        <dbReference type="EMBL" id="MCF3945104.1"/>
    </source>
</evidence>
<feature type="signal peptide" evidence="2">
    <location>
        <begin position="1"/>
        <end position="32"/>
    </location>
</feature>
<comment type="caution">
    <text evidence="3">The sequence shown here is derived from an EMBL/GenBank/DDBJ whole genome shotgun (WGS) entry which is preliminary data.</text>
</comment>
<name>A0ABS9DUR7_9PROT</name>
<protein>
    <recommendedName>
        <fullName evidence="5">FecR protein domain-containing protein</fullName>
    </recommendedName>
</protein>
<feature type="compositionally biased region" description="Low complexity" evidence="1">
    <location>
        <begin position="454"/>
        <end position="467"/>
    </location>
</feature>